<keyword evidence="3" id="KW-1185">Reference proteome</keyword>
<reference evidence="2 3" key="1">
    <citation type="submission" date="2015-09" db="EMBL/GenBank/DDBJ databases">
        <title>Trachymyrmex cornetzi WGS genome.</title>
        <authorList>
            <person name="Nygaard S."/>
            <person name="Hu H."/>
            <person name="Boomsma J."/>
            <person name="Zhang G."/>
        </authorList>
    </citation>
    <scope>NUCLEOTIDE SEQUENCE [LARGE SCALE GENOMIC DNA]</scope>
    <source>
        <strain evidence="2">Tcor2-1</strain>
        <tissue evidence="2">Whole body</tissue>
    </source>
</reference>
<gene>
    <name evidence="2" type="ORF">ALC57_17373</name>
</gene>
<accession>A0A195DD09</accession>
<proteinExistence type="predicted"/>
<feature type="region of interest" description="Disordered" evidence="1">
    <location>
        <begin position="1"/>
        <end position="27"/>
    </location>
</feature>
<organism evidence="2 3">
    <name type="scientific">Trachymyrmex cornetzi</name>
    <dbReference type="NCBI Taxonomy" id="471704"/>
    <lineage>
        <taxon>Eukaryota</taxon>
        <taxon>Metazoa</taxon>
        <taxon>Ecdysozoa</taxon>
        <taxon>Arthropoda</taxon>
        <taxon>Hexapoda</taxon>
        <taxon>Insecta</taxon>
        <taxon>Pterygota</taxon>
        <taxon>Neoptera</taxon>
        <taxon>Endopterygota</taxon>
        <taxon>Hymenoptera</taxon>
        <taxon>Apocrita</taxon>
        <taxon>Aculeata</taxon>
        <taxon>Formicoidea</taxon>
        <taxon>Formicidae</taxon>
        <taxon>Myrmicinae</taxon>
        <taxon>Trachymyrmex</taxon>
    </lineage>
</organism>
<dbReference type="Proteomes" id="UP000078492">
    <property type="component" value="Unassembled WGS sequence"/>
</dbReference>
<evidence type="ECO:0000313" key="3">
    <source>
        <dbReference type="Proteomes" id="UP000078492"/>
    </source>
</evidence>
<name>A0A195DD09_9HYME</name>
<dbReference type="AlphaFoldDB" id="A0A195DD09"/>
<feature type="non-terminal residue" evidence="2">
    <location>
        <position position="1"/>
    </location>
</feature>
<evidence type="ECO:0000313" key="2">
    <source>
        <dbReference type="EMBL" id="KYN10766.1"/>
    </source>
</evidence>
<dbReference type="EMBL" id="KQ980989">
    <property type="protein sequence ID" value="KYN10766.1"/>
    <property type="molecule type" value="Genomic_DNA"/>
</dbReference>
<evidence type="ECO:0000256" key="1">
    <source>
        <dbReference type="SAM" id="MobiDB-lite"/>
    </source>
</evidence>
<sequence length="374" mass="41910">VTIIGHKSGTGAARSAPVSGSRDRTTTTHPVCLSLHAPTPLASPISHEYSRGTKGQNVACAESKGVRLPSASEEVILRYAFSKKGFDRKSDTRHNSLIMQVTGRKMKVRRRIVSGHKQRSEILGGPQRKIYPPRMWRIHPGVSEGSSPWSDPVARNRTCLYNGNGMDQYDDGLFPLKRIFTALFSPYSRAVGTREPSASLACSLRSVRQTIIKEVLKLTKSSTIGRQMTLDFSSHKTVPLSAANNSNKKHSPTEHHNFVRHWYPCSSPVYELDATDRPVDHDPPTLSHRVHSKDLAAASAFVRVHEKDSPLVCPYLDKHRMQHRTARSFCRNSIYICDWNMRTIDVLILTVYCANDTVSLIISLFSHVNLRQFS</sequence>
<protein>
    <submittedName>
        <fullName evidence="2">Uncharacterized protein</fullName>
    </submittedName>
</protein>